<dbReference type="PROSITE" id="PS51257">
    <property type="entry name" value="PROKAR_LIPOPROTEIN"/>
    <property type="match status" value="1"/>
</dbReference>
<sequence length="227" mass="25002">MVRLSVFLSFLLGAFFLTGCASYQIRPENITSYNNGIKVLTSGKAKSKVQIEVAQKKLKGLDNPPLVLYVGAQLIGGSPVDFDTSNISASENGVELPVLTFQQMFKSSYDFEPILQSYNIATPDSNIATSGIGPSMFYYGQGGFLAYDMMFGPFMMMDDVQTQEIMQEERQAFKIMAINYLKRSTLRVNGKAKGGFVVINSRGITPGVVIIKVSLEGETHTFKLDVR</sequence>
<dbReference type="OrthoDB" id="5322096at2"/>
<dbReference type="RefSeq" id="WP_064430016.1">
    <property type="nucleotide sequence ID" value="NZ_AP019774.1"/>
</dbReference>
<protein>
    <submittedName>
        <fullName evidence="1">Lipoprotein</fullName>
    </submittedName>
</protein>
<dbReference type="EMBL" id="AP019774">
    <property type="protein sequence ID" value="BCD69934.1"/>
    <property type="molecule type" value="Genomic_DNA"/>
</dbReference>
<evidence type="ECO:0000313" key="1">
    <source>
        <dbReference type="EMBL" id="BCD69934.1"/>
    </source>
</evidence>
<name>A0A6J4CXW8_9HELI</name>
<dbReference type="AlphaFoldDB" id="A0A6J4CXW8"/>
<evidence type="ECO:0000313" key="2">
    <source>
        <dbReference type="Proteomes" id="UP000317935"/>
    </source>
</evidence>
<gene>
    <name evidence="1" type="ORF">SNTW_05790</name>
</gene>
<proteinExistence type="predicted"/>
<reference evidence="1 2" key="1">
    <citation type="submission" date="2019-06" db="EMBL/GenBank/DDBJ databases">
        <title>Complete genome sequence of Helicobacter suis SNTW101c.</title>
        <authorList>
            <person name="Rimbara E."/>
            <person name="Suzuki M."/>
            <person name="Matsui H."/>
            <person name="Nakamura M."/>
            <person name="Mori S."/>
            <person name="Shibayama K."/>
        </authorList>
    </citation>
    <scope>NUCLEOTIDE SEQUENCE [LARGE SCALE GENOMIC DNA]</scope>
    <source>
        <strain evidence="1 2">SNTW101c</strain>
    </source>
</reference>
<keyword evidence="1" id="KW-0449">Lipoprotein</keyword>
<dbReference type="Proteomes" id="UP000317935">
    <property type="component" value="Chromosome"/>
</dbReference>
<accession>A0A6J4CXW8</accession>
<organism evidence="1 2">
    <name type="scientific">Helicobacter suis</name>
    <dbReference type="NCBI Taxonomy" id="104628"/>
    <lineage>
        <taxon>Bacteria</taxon>
        <taxon>Pseudomonadati</taxon>
        <taxon>Campylobacterota</taxon>
        <taxon>Epsilonproteobacteria</taxon>
        <taxon>Campylobacterales</taxon>
        <taxon>Helicobacteraceae</taxon>
        <taxon>Helicobacter</taxon>
    </lineage>
</organism>